<protein>
    <submittedName>
        <fullName evidence="2">Uncharacterized protein</fullName>
    </submittedName>
</protein>
<reference evidence="3" key="1">
    <citation type="journal article" date="2012" name="MBio">
        <title>Comparative genome analysis of Trichophyton rubrum and related dermatophytes reveals candidate genes involved in infection.</title>
        <authorList>
            <person name="Martinez D.A."/>
            <person name="Oliver B.G."/>
            <person name="Graeser Y."/>
            <person name="Goldberg J.M."/>
            <person name="Li W."/>
            <person name="Martinez-Rossi N.M."/>
            <person name="Monod M."/>
            <person name="Shelest E."/>
            <person name="Barton R.C."/>
            <person name="Birch E."/>
            <person name="Brakhage A.A."/>
            <person name="Chen Z."/>
            <person name="Gurr S.J."/>
            <person name="Heiman D."/>
            <person name="Heitman J."/>
            <person name="Kosti I."/>
            <person name="Rossi A."/>
            <person name="Saif S."/>
            <person name="Samalova M."/>
            <person name="Saunders C.W."/>
            <person name="Shea T."/>
            <person name="Summerbell R.C."/>
            <person name="Xu J."/>
            <person name="Young S."/>
            <person name="Zeng Q."/>
            <person name="Birren B.W."/>
            <person name="Cuomo C.A."/>
            <person name="White T.C."/>
        </authorList>
    </citation>
    <scope>NUCLEOTIDE SEQUENCE [LARGE SCALE GENOMIC DNA]</scope>
    <source>
        <strain evidence="3">CBS 112818</strain>
    </source>
</reference>
<feature type="region of interest" description="Disordered" evidence="1">
    <location>
        <begin position="76"/>
        <end position="135"/>
    </location>
</feature>
<organism evidence="2 3">
    <name type="scientific">Trichophyton tonsurans (strain CBS 112818)</name>
    <name type="common">Scalp ringworm fungus</name>
    <dbReference type="NCBI Taxonomy" id="647933"/>
    <lineage>
        <taxon>Eukaryota</taxon>
        <taxon>Fungi</taxon>
        <taxon>Dikarya</taxon>
        <taxon>Ascomycota</taxon>
        <taxon>Pezizomycotina</taxon>
        <taxon>Eurotiomycetes</taxon>
        <taxon>Eurotiomycetidae</taxon>
        <taxon>Onygenales</taxon>
        <taxon>Arthrodermataceae</taxon>
        <taxon>Trichophyton</taxon>
    </lineage>
</organism>
<feature type="compositionally biased region" description="Basic and acidic residues" evidence="1">
    <location>
        <begin position="79"/>
        <end position="97"/>
    </location>
</feature>
<gene>
    <name evidence="2" type="ORF">TESG_00835</name>
</gene>
<evidence type="ECO:0000256" key="1">
    <source>
        <dbReference type="SAM" id="MobiDB-lite"/>
    </source>
</evidence>
<keyword evidence="3" id="KW-1185">Reference proteome</keyword>
<sequence>MTEQNPTPSGAIERNFRSTPVAAKYAIGVEAGDFDLAVVFKHFFEVIEGHGLCSHDGDRLSPLLFWRCSRAGGMQRTAKSKDITEKKQKSTRRRIENGEALAVSKNPLQRPGTNRSPSRLLSLTSSPPSSSSSSFVPFFSSRRANFRRFFAPLSPRLIGHHVIG</sequence>
<dbReference type="EMBL" id="GG698479">
    <property type="protein sequence ID" value="EGD93288.1"/>
    <property type="molecule type" value="Genomic_DNA"/>
</dbReference>
<dbReference type="AlphaFoldDB" id="F2RPQ3"/>
<accession>F2RPQ3</accession>
<evidence type="ECO:0000313" key="3">
    <source>
        <dbReference type="Proteomes" id="UP000009172"/>
    </source>
</evidence>
<dbReference type="Proteomes" id="UP000009172">
    <property type="component" value="Unassembled WGS sequence"/>
</dbReference>
<proteinExistence type="predicted"/>
<evidence type="ECO:0000313" key="2">
    <source>
        <dbReference type="EMBL" id="EGD93288.1"/>
    </source>
</evidence>
<name>F2RPQ3_TRIT1</name>
<feature type="compositionally biased region" description="Low complexity" evidence="1">
    <location>
        <begin position="115"/>
        <end position="135"/>
    </location>
</feature>
<dbReference type="HOGENOM" id="CLU_1620260_0_0_1"/>